<dbReference type="InterPro" id="IPR001841">
    <property type="entry name" value="Znf_RING"/>
</dbReference>
<feature type="domain" description="RING-type" evidence="16">
    <location>
        <begin position="114"/>
        <end position="153"/>
    </location>
</feature>
<evidence type="ECO:0000259" key="18">
    <source>
        <dbReference type="PROSITE" id="PS51192"/>
    </source>
</evidence>
<evidence type="ECO:0000256" key="9">
    <source>
        <dbReference type="ARBA" id="ARBA00023125"/>
    </source>
</evidence>
<dbReference type="Gene3D" id="1.10.10.10">
    <property type="entry name" value="Winged helix-like DNA-binding domain superfamily/Winged helix DNA-binding domain"/>
    <property type="match status" value="1"/>
</dbReference>
<dbReference type="GO" id="GO:0008270">
    <property type="term" value="F:zinc ion binding"/>
    <property type="evidence" value="ECO:0007669"/>
    <property type="project" value="UniProtKB-KW"/>
</dbReference>
<keyword evidence="10" id="KW-0413">Isomerase</keyword>
<dbReference type="CDD" id="cd18794">
    <property type="entry name" value="SF2_C_RecQ"/>
    <property type="match status" value="1"/>
</dbReference>
<keyword evidence="5" id="KW-0378">Hydrolase</keyword>
<evidence type="ECO:0000256" key="8">
    <source>
        <dbReference type="ARBA" id="ARBA00022840"/>
    </source>
</evidence>
<dbReference type="PANTHER" id="PTHR13710">
    <property type="entry name" value="DNA HELICASE RECQ FAMILY MEMBER"/>
    <property type="match status" value="1"/>
</dbReference>
<keyword evidence="4 15" id="KW-0863">Zinc-finger</keyword>
<dbReference type="SMART" id="SM00490">
    <property type="entry name" value="HELICc"/>
    <property type="match status" value="1"/>
</dbReference>
<evidence type="ECO:0000256" key="12">
    <source>
        <dbReference type="ARBA" id="ARBA00034617"/>
    </source>
</evidence>
<dbReference type="SUPFAM" id="SSF52540">
    <property type="entry name" value="P-loop containing nucleoside triphosphate hydrolases"/>
    <property type="match status" value="2"/>
</dbReference>
<reference evidence="20" key="1">
    <citation type="submission" date="2021-02" db="EMBL/GenBank/DDBJ databases">
        <authorList>
            <person name="Nowell W R."/>
        </authorList>
    </citation>
    <scope>NUCLEOTIDE SEQUENCE</scope>
    <source>
        <strain evidence="20">Ploen Becks lab</strain>
    </source>
</reference>
<dbReference type="SMART" id="SM00487">
    <property type="entry name" value="DEXDc"/>
    <property type="match status" value="1"/>
</dbReference>
<dbReference type="EMBL" id="CAJNOC010001483">
    <property type="protein sequence ID" value="CAF0868706.1"/>
    <property type="molecule type" value="Genomic_DNA"/>
</dbReference>
<dbReference type="GO" id="GO:0016787">
    <property type="term" value="F:hydrolase activity"/>
    <property type="evidence" value="ECO:0007669"/>
    <property type="project" value="UniProtKB-KW"/>
</dbReference>
<evidence type="ECO:0000256" key="13">
    <source>
        <dbReference type="ARBA" id="ARBA00034808"/>
    </source>
</evidence>
<dbReference type="PROSITE" id="PS00690">
    <property type="entry name" value="DEAH_ATP_HELICASE"/>
    <property type="match status" value="1"/>
</dbReference>
<dbReference type="InterPro" id="IPR010997">
    <property type="entry name" value="HRDC-like_sf"/>
</dbReference>
<dbReference type="PROSITE" id="PS51192">
    <property type="entry name" value="HELICASE_ATP_BIND_1"/>
    <property type="match status" value="1"/>
</dbReference>
<gene>
    <name evidence="20" type="ORF">OXX778_LOCUS9820</name>
</gene>
<dbReference type="Pfam" id="PF16124">
    <property type="entry name" value="RecQ_Zn_bind"/>
    <property type="match status" value="1"/>
</dbReference>
<dbReference type="SUPFAM" id="SSF57850">
    <property type="entry name" value="RING/U-box"/>
    <property type="match status" value="1"/>
</dbReference>
<dbReference type="EC" id="5.6.2.4" evidence="13"/>
<dbReference type="NCBIfam" id="TIGR00614">
    <property type="entry name" value="recQ_fam"/>
    <property type="match status" value="2"/>
</dbReference>
<dbReference type="InterPro" id="IPR044876">
    <property type="entry name" value="HRDC_dom_sf"/>
</dbReference>
<evidence type="ECO:0000256" key="7">
    <source>
        <dbReference type="ARBA" id="ARBA00022833"/>
    </source>
</evidence>
<evidence type="ECO:0000259" key="16">
    <source>
        <dbReference type="PROSITE" id="PS50089"/>
    </source>
</evidence>
<dbReference type="InterPro" id="IPR002121">
    <property type="entry name" value="HRDC_dom"/>
</dbReference>
<dbReference type="Pfam" id="PF09382">
    <property type="entry name" value="RQC"/>
    <property type="match status" value="1"/>
</dbReference>
<dbReference type="GO" id="GO:0005524">
    <property type="term" value="F:ATP binding"/>
    <property type="evidence" value="ECO:0007669"/>
    <property type="project" value="UniProtKB-KW"/>
</dbReference>
<dbReference type="GO" id="GO:0005634">
    <property type="term" value="C:nucleus"/>
    <property type="evidence" value="ECO:0007669"/>
    <property type="project" value="UniProtKB-SubCell"/>
</dbReference>
<dbReference type="Gene3D" id="3.40.50.300">
    <property type="entry name" value="P-loop containing nucleotide triphosphate hydrolases"/>
    <property type="match status" value="2"/>
</dbReference>
<dbReference type="FunFam" id="3.40.50.300:FF:000340">
    <property type="entry name" value="Bloom syndrome, RecQ helicase"/>
    <property type="match status" value="1"/>
</dbReference>
<keyword evidence="7" id="KW-0862">Zinc</keyword>
<dbReference type="InterPro" id="IPR011545">
    <property type="entry name" value="DEAD/DEAH_box_helicase_dom"/>
</dbReference>
<protein>
    <recommendedName>
        <fullName evidence="13">DNA 3'-5' helicase</fullName>
        <ecNumber evidence="13">5.6.2.4</ecNumber>
    </recommendedName>
    <alternativeName>
        <fullName evidence="14">DNA 3'-5' helicase BLM</fullName>
    </alternativeName>
</protein>
<evidence type="ECO:0000256" key="3">
    <source>
        <dbReference type="ARBA" id="ARBA00022741"/>
    </source>
</evidence>
<dbReference type="InterPro" id="IPR002464">
    <property type="entry name" value="DNA/RNA_helicase_DEAH_CS"/>
</dbReference>
<keyword evidence="8" id="KW-0067">ATP-binding</keyword>
<dbReference type="InterPro" id="IPR027417">
    <property type="entry name" value="P-loop_NTPase"/>
</dbReference>
<dbReference type="InterPro" id="IPR004589">
    <property type="entry name" value="DNA_helicase_ATP-dep_RecQ"/>
</dbReference>
<dbReference type="Pfam" id="PF00271">
    <property type="entry name" value="Helicase_C"/>
    <property type="match status" value="1"/>
</dbReference>
<keyword evidence="9" id="KW-0238">DNA-binding</keyword>
<dbReference type="PROSITE" id="PS50967">
    <property type="entry name" value="HRDC"/>
    <property type="match status" value="1"/>
</dbReference>
<evidence type="ECO:0000256" key="4">
    <source>
        <dbReference type="ARBA" id="ARBA00022771"/>
    </source>
</evidence>
<keyword evidence="6" id="KW-0347">Helicase</keyword>
<sequence>MERKFKFKLKTSNSCNSTPTNSNLNETISPKQEIKLFSNQKYKFNKNLIDSKLKSTSLCKVLSKDEFDHDWQQGLKQKESEKENFGSQKPVATVKPIMKQLNKSELILDDKTKCPSCSREYTSKSSDRRLVDECGHASCFTCITKQIKCKLCNLQDNKIDNDDDGDIDFAKIDEIIKQVTNRKENNVNNVEKSPILVSSISKLSPEVVEINKKITGEDENEFKKAKKVTINDKIEEIVLEEYNTDDDDDCVIDECDFDTIEAKQKESEDHLIHNGVYIPKIENYEQINWLFKDIKDSSDQFRLLNYEHTNEMLKKFRNSFGLKSFRPQQFEAVNAALLGLNVFILMPTGGGKSLCYQLPAVISKGVTFVVSPLKSLIIDQVQKLNALGLNACHMLSDVDSSDFDQIYQELVKQESKFKLVYITPEKLNNSNKLRNVILNLYNRGMISRLVIDEAHCVSQWGHDFRTDYKKMGELRSTLMPNVPCMLLTATATPRVRNDILMQMKLRISEESSYTSGNENRLESKLSNRVYLPLIPSSNQLPPNNQKCVFFMQSFNRENLQYKVEYKTSNSAALEKISELIKSRFQNKSGIVYCISRNECEQVSEYLKKNGIRALPYHAGMDDKTRHDTQYKWTNSNECKVVCATIAFGMGIDKPDVCFVIHLSLPKSLEGFYQESGRAGRDGRKALCLLFYNNQDRQKWLRIISTEYNNRNPSAYETHVENIRRIAQYCDNRIDCRRAQILEYFGEIFDRGKCIESKMNTICDNCELFEEKKSRILDVTDKALIIIKGVQKVCHNEDFTIAHLADILKGFQNSKIIEKCHNSLDMHSKLSDLKKNDIERLIRRLIFMGYLKEELKILKHSDTVASYIRLGPNASKILNNSTIKIQFELIDDSQKKNELKNTQVISIRDSDDSDIEEIVNENEAIKTSKKKTNSELSEILTRCKTELNRLIKSIGTEKNLENINTIFTKKMTKEMLNLLPATKEELLGVTGFTEAIFDKYKGDEFLKLFQHYSNLKSKCSNVIDKKQGLSLNKNIGNVEVNNKKWLNSKEKPILKRKNTNSSNTALKKFKNLTKNFLK</sequence>
<dbReference type="InterPro" id="IPR001650">
    <property type="entry name" value="Helicase_C-like"/>
</dbReference>
<dbReference type="PROSITE" id="PS50089">
    <property type="entry name" value="ZF_RING_2"/>
    <property type="match status" value="1"/>
</dbReference>
<evidence type="ECO:0000256" key="11">
    <source>
        <dbReference type="ARBA" id="ARBA00023242"/>
    </source>
</evidence>
<dbReference type="FunFam" id="3.40.50.300:FF:001389">
    <property type="entry name" value="ATP-dependent DNA helicase RecQ"/>
    <property type="match status" value="1"/>
</dbReference>
<dbReference type="Pfam" id="PF00270">
    <property type="entry name" value="DEAD"/>
    <property type="match status" value="1"/>
</dbReference>
<evidence type="ECO:0000256" key="2">
    <source>
        <dbReference type="ARBA" id="ARBA00005446"/>
    </source>
</evidence>
<dbReference type="InterPro" id="IPR018982">
    <property type="entry name" value="RQC_domain"/>
</dbReference>
<proteinExistence type="inferred from homology"/>
<evidence type="ECO:0000313" key="20">
    <source>
        <dbReference type="EMBL" id="CAF0868706.1"/>
    </source>
</evidence>
<name>A0A813XLQ1_9BILA</name>
<evidence type="ECO:0000256" key="6">
    <source>
        <dbReference type="ARBA" id="ARBA00022806"/>
    </source>
</evidence>
<evidence type="ECO:0000313" key="21">
    <source>
        <dbReference type="Proteomes" id="UP000663879"/>
    </source>
</evidence>
<dbReference type="InterPro" id="IPR014001">
    <property type="entry name" value="Helicase_ATP-bd"/>
</dbReference>
<keyword evidence="21" id="KW-1185">Reference proteome</keyword>
<evidence type="ECO:0000256" key="1">
    <source>
        <dbReference type="ARBA" id="ARBA00004123"/>
    </source>
</evidence>
<accession>A0A813XLQ1</accession>
<dbReference type="GO" id="GO:0006260">
    <property type="term" value="P:DNA replication"/>
    <property type="evidence" value="ECO:0007669"/>
    <property type="project" value="InterPro"/>
</dbReference>
<dbReference type="AlphaFoldDB" id="A0A813XLQ1"/>
<dbReference type="GO" id="GO:0005694">
    <property type="term" value="C:chromosome"/>
    <property type="evidence" value="ECO:0007669"/>
    <property type="project" value="TreeGrafter"/>
</dbReference>
<evidence type="ECO:0000256" key="15">
    <source>
        <dbReference type="PROSITE-ProRule" id="PRU00175"/>
    </source>
</evidence>
<evidence type="ECO:0000256" key="14">
    <source>
        <dbReference type="ARBA" id="ARBA00044542"/>
    </source>
</evidence>
<dbReference type="OrthoDB" id="10261556at2759"/>
<feature type="domain" description="Helicase C-terminal" evidence="19">
    <location>
        <begin position="572"/>
        <end position="723"/>
    </location>
</feature>
<dbReference type="Proteomes" id="UP000663879">
    <property type="component" value="Unassembled WGS sequence"/>
</dbReference>
<dbReference type="PROSITE" id="PS51194">
    <property type="entry name" value="HELICASE_CTER"/>
    <property type="match status" value="1"/>
</dbReference>
<evidence type="ECO:0000256" key="10">
    <source>
        <dbReference type="ARBA" id="ARBA00023235"/>
    </source>
</evidence>
<organism evidence="20 21">
    <name type="scientific">Brachionus calyciflorus</name>
    <dbReference type="NCBI Taxonomy" id="104777"/>
    <lineage>
        <taxon>Eukaryota</taxon>
        <taxon>Metazoa</taxon>
        <taxon>Spiralia</taxon>
        <taxon>Gnathifera</taxon>
        <taxon>Rotifera</taxon>
        <taxon>Eurotatoria</taxon>
        <taxon>Monogononta</taxon>
        <taxon>Pseudotrocha</taxon>
        <taxon>Ploima</taxon>
        <taxon>Brachionidae</taxon>
        <taxon>Brachionus</taxon>
    </lineage>
</organism>
<feature type="domain" description="HRDC" evidence="17">
    <location>
        <begin position="936"/>
        <end position="1018"/>
    </location>
</feature>
<dbReference type="PANTHER" id="PTHR13710:SF153">
    <property type="entry name" value="RECQ-LIKE DNA HELICASE BLM"/>
    <property type="match status" value="1"/>
</dbReference>
<evidence type="ECO:0000259" key="19">
    <source>
        <dbReference type="PROSITE" id="PS51194"/>
    </source>
</evidence>
<dbReference type="GO" id="GO:0000724">
    <property type="term" value="P:double-strand break repair via homologous recombination"/>
    <property type="evidence" value="ECO:0007669"/>
    <property type="project" value="TreeGrafter"/>
</dbReference>
<evidence type="ECO:0000256" key="5">
    <source>
        <dbReference type="ARBA" id="ARBA00022801"/>
    </source>
</evidence>
<dbReference type="GO" id="GO:0043138">
    <property type="term" value="F:3'-5' DNA helicase activity"/>
    <property type="evidence" value="ECO:0007669"/>
    <property type="project" value="UniProtKB-EC"/>
</dbReference>
<comment type="catalytic activity">
    <reaction evidence="12">
        <text>Couples ATP hydrolysis with the unwinding of duplex DNA by translocating in the 3'-5' direction.</text>
        <dbReference type="EC" id="5.6.2.4"/>
    </reaction>
</comment>
<feature type="domain" description="Helicase ATP-binding" evidence="18">
    <location>
        <begin position="333"/>
        <end position="509"/>
    </location>
</feature>
<dbReference type="GO" id="GO:0003677">
    <property type="term" value="F:DNA binding"/>
    <property type="evidence" value="ECO:0007669"/>
    <property type="project" value="UniProtKB-KW"/>
</dbReference>
<dbReference type="GO" id="GO:0005737">
    <property type="term" value="C:cytoplasm"/>
    <property type="evidence" value="ECO:0007669"/>
    <property type="project" value="TreeGrafter"/>
</dbReference>
<dbReference type="InterPro" id="IPR032284">
    <property type="entry name" value="RecQ_Zn-bd"/>
</dbReference>
<keyword evidence="4 15" id="KW-0479">Metal-binding</keyword>
<evidence type="ECO:0000259" key="17">
    <source>
        <dbReference type="PROSITE" id="PS50967"/>
    </source>
</evidence>
<dbReference type="SUPFAM" id="SSF47819">
    <property type="entry name" value="HRDC-like"/>
    <property type="match status" value="1"/>
</dbReference>
<dbReference type="GO" id="GO:0009378">
    <property type="term" value="F:four-way junction helicase activity"/>
    <property type="evidence" value="ECO:0007669"/>
    <property type="project" value="TreeGrafter"/>
</dbReference>
<keyword evidence="11" id="KW-0539">Nucleus</keyword>
<comment type="subcellular location">
    <subcellularLocation>
        <location evidence="1">Nucleus</location>
    </subcellularLocation>
</comment>
<dbReference type="Gene3D" id="1.10.150.80">
    <property type="entry name" value="HRDC domain"/>
    <property type="match status" value="1"/>
</dbReference>
<keyword evidence="3" id="KW-0547">Nucleotide-binding</keyword>
<dbReference type="InterPro" id="IPR036388">
    <property type="entry name" value="WH-like_DNA-bd_sf"/>
</dbReference>
<comment type="similarity">
    <text evidence="2">Belongs to the helicase family. RecQ subfamily.</text>
</comment>
<dbReference type="SMART" id="SM00956">
    <property type="entry name" value="RQC"/>
    <property type="match status" value="1"/>
</dbReference>
<comment type="caution">
    <text evidence="20">The sequence shown here is derived from an EMBL/GenBank/DDBJ whole genome shotgun (WGS) entry which is preliminary data.</text>
</comment>